<evidence type="ECO:0000256" key="2">
    <source>
        <dbReference type="ARBA" id="ARBA00022801"/>
    </source>
</evidence>
<feature type="domain" description="Nudix hydrolase" evidence="5">
    <location>
        <begin position="44"/>
        <end position="199"/>
    </location>
</feature>
<dbReference type="SUPFAM" id="SSF55811">
    <property type="entry name" value="Nudix"/>
    <property type="match status" value="1"/>
</dbReference>
<organism evidence="6 7">
    <name type="scientific">Actinomyces israelii</name>
    <dbReference type="NCBI Taxonomy" id="1659"/>
    <lineage>
        <taxon>Bacteria</taxon>
        <taxon>Bacillati</taxon>
        <taxon>Actinomycetota</taxon>
        <taxon>Actinomycetes</taxon>
        <taxon>Actinomycetales</taxon>
        <taxon>Actinomycetaceae</taxon>
        <taxon>Actinomyces</taxon>
    </lineage>
</organism>
<dbReference type="EMBL" id="JAPTMY010000005">
    <property type="protein sequence ID" value="MCZ0857129.1"/>
    <property type="molecule type" value="Genomic_DNA"/>
</dbReference>
<gene>
    <name evidence="6" type="ORF">OHJ16_03590</name>
</gene>
<dbReference type="PROSITE" id="PS51462">
    <property type="entry name" value="NUDIX"/>
    <property type="match status" value="1"/>
</dbReference>
<comment type="caution">
    <text evidence="6">The sequence shown here is derived from an EMBL/GenBank/DDBJ whole genome shotgun (WGS) entry which is preliminary data.</text>
</comment>
<feature type="region of interest" description="Disordered" evidence="4">
    <location>
        <begin position="1"/>
        <end position="21"/>
    </location>
</feature>
<evidence type="ECO:0000256" key="4">
    <source>
        <dbReference type="SAM" id="MobiDB-lite"/>
    </source>
</evidence>
<reference evidence="6" key="1">
    <citation type="submission" date="2022-10" db="EMBL/GenBank/DDBJ databases">
        <title>Genome sequence of Actinomyces israelii ATCC 10048.</title>
        <authorList>
            <person name="Watt R.M."/>
            <person name="Tong W.M."/>
        </authorList>
    </citation>
    <scope>NUCLEOTIDE SEQUENCE</scope>
    <source>
        <strain evidence="6">ATCC 10048</strain>
    </source>
</reference>
<proteinExistence type="predicted"/>
<dbReference type="PANTHER" id="PTHR43046">
    <property type="entry name" value="GDP-MANNOSE MANNOSYL HYDROLASE"/>
    <property type="match status" value="1"/>
</dbReference>
<dbReference type="CDD" id="cd04685">
    <property type="entry name" value="NUDIX_Hydrolase"/>
    <property type="match status" value="1"/>
</dbReference>
<comment type="cofactor">
    <cofactor evidence="1">
        <name>Mg(2+)</name>
        <dbReference type="ChEBI" id="CHEBI:18420"/>
    </cofactor>
</comment>
<evidence type="ECO:0000256" key="3">
    <source>
        <dbReference type="ARBA" id="ARBA00022842"/>
    </source>
</evidence>
<evidence type="ECO:0000313" key="6">
    <source>
        <dbReference type="EMBL" id="MCZ0857129.1"/>
    </source>
</evidence>
<dbReference type="Proteomes" id="UP001072034">
    <property type="component" value="Unassembled WGS sequence"/>
</dbReference>
<keyword evidence="7" id="KW-1185">Reference proteome</keyword>
<feature type="compositionally biased region" description="Pro residues" evidence="4">
    <location>
        <begin position="1"/>
        <end position="12"/>
    </location>
</feature>
<keyword evidence="2" id="KW-0378">Hydrolase</keyword>
<name>A0ABT4I5V8_9ACTO</name>
<evidence type="ECO:0000256" key="1">
    <source>
        <dbReference type="ARBA" id="ARBA00001946"/>
    </source>
</evidence>
<dbReference type="Gene3D" id="3.90.79.10">
    <property type="entry name" value="Nucleoside Triphosphate Pyrophosphohydrolase"/>
    <property type="match status" value="1"/>
</dbReference>
<evidence type="ECO:0000259" key="5">
    <source>
        <dbReference type="PROSITE" id="PS51462"/>
    </source>
</evidence>
<accession>A0ABT4I5V8</accession>
<dbReference type="PROSITE" id="PS00893">
    <property type="entry name" value="NUDIX_BOX"/>
    <property type="match status" value="1"/>
</dbReference>
<dbReference type="InterPro" id="IPR015797">
    <property type="entry name" value="NUDIX_hydrolase-like_dom_sf"/>
</dbReference>
<protein>
    <submittedName>
        <fullName evidence="6">NUDIX domain-containing protein</fullName>
    </submittedName>
</protein>
<dbReference type="InterPro" id="IPR020084">
    <property type="entry name" value="NUDIX_hydrolase_CS"/>
</dbReference>
<dbReference type="InterPro" id="IPR000086">
    <property type="entry name" value="NUDIX_hydrolase_dom"/>
</dbReference>
<dbReference type="RefSeq" id="WP_268916776.1">
    <property type="nucleotide sequence ID" value="NZ_JAPTMY010000005.1"/>
</dbReference>
<dbReference type="PANTHER" id="PTHR43046:SF12">
    <property type="entry name" value="GDP-MANNOSE MANNOSYL HYDROLASE"/>
    <property type="match status" value="1"/>
</dbReference>
<keyword evidence="3" id="KW-0460">Magnesium</keyword>
<dbReference type="Pfam" id="PF00293">
    <property type="entry name" value="NUDIX"/>
    <property type="match status" value="1"/>
</dbReference>
<sequence>MTPIPAEGPAPVPAADGRDRRRVPENWRELIDSDEWALNDEGLPARRAARVIALREDPAPAVLLAVGHDFADAGRSWAFTPGGGLRPGESPVQGALRELAEETGIRLSAAALEGPVVERSAHFAFNLVTCRQEELFYLVRLDAEAAARADAARGRDGQMDRSGWTPLERDVLDSLRWWPLDELDAAVGAGLTVYPQALPELARRLLPGWDGTVLTIREEGDA</sequence>
<evidence type="ECO:0000313" key="7">
    <source>
        <dbReference type="Proteomes" id="UP001072034"/>
    </source>
</evidence>